<name>A0A3S0ZDN6_ELYCH</name>
<comment type="subcellular location">
    <subcellularLocation>
        <location evidence="1">Membrane</location>
        <topology evidence="1">Multi-pass membrane protein</topology>
    </subcellularLocation>
</comment>
<keyword evidence="4 7" id="KW-1133">Transmembrane helix</keyword>
<evidence type="ECO:0000256" key="2">
    <source>
        <dbReference type="ARBA" id="ARBA00022679"/>
    </source>
</evidence>
<keyword evidence="6 7" id="KW-0012">Acyltransferase</keyword>
<dbReference type="PROSITE" id="PS50216">
    <property type="entry name" value="DHHC"/>
    <property type="match status" value="1"/>
</dbReference>
<reference evidence="9 10" key="1">
    <citation type="submission" date="2019-01" db="EMBL/GenBank/DDBJ databases">
        <title>A draft genome assembly of the solar-powered sea slug Elysia chlorotica.</title>
        <authorList>
            <person name="Cai H."/>
            <person name="Li Q."/>
            <person name="Fang X."/>
            <person name="Li J."/>
            <person name="Curtis N.E."/>
            <person name="Altenburger A."/>
            <person name="Shibata T."/>
            <person name="Feng M."/>
            <person name="Maeda T."/>
            <person name="Schwartz J.A."/>
            <person name="Shigenobu S."/>
            <person name="Lundholm N."/>
            <person name="Nishiyama T."/>
            <person name="Yang H."/>
            <person name="Hasebe M."/>
            <person name="Li S."/>
            <person name="Pierce S.K."/>
            <person name="Wang J."/>
        </authorList>
    </citation>
    <scope>NUCLEOTIDE SEQUENCE [LARGE SCALE GENOMIC DNA]</scope>
    <source>
        <strain evidence="9">EC2010</strain>
        <tissue evidence="9">Whole organism of an adult</tissue>
    </source>
</reference>
<evidence type="ECO:0000256" key="7">
    <source>
        <dbReference type="RuleBase" id="RU079119"/>
    </source>
</evidence>
<dbReference type="EC" id="2.3.1.225" evidence="7"/>
<dbReference type="GO" id="GO:0019706">
    <property type="term" value="F:protein-cysteine S-palmitoyltransferase activity"/>
    <property type="evidence" value="ECO:0007669"/>
    <property type="project" value="UniProtKB-EC"/>
</dbReference>
<feature type="transmembrane region" description="Helical" evidence="7">
    <location>
        <begin position="191"/>
        <end position="212"/>
    </location>
</feature>
<feature type="transmembrane region" description="Helical" evidence="7">
    <location>
        <begin position="232"/>
        <end position="254"/>
    </location>
</feature>
<dbReference type="EMBL" id="RQTK01000654">
    <property type="protein sequence ID" value="RUS76545.1"/>
    <property type="molecule type" value="Genomic_DNA"/>
</dbReference>
<comment type="domain">
    <text evidence="7">The DHHC domain is required for palmitoyltransferase activity.</text>
</comment>
<organism evidence="9 10">
    <name type="scientific">Elysia chlorotica</name>
    <name type="common">Eastern emerald elysia</name>
    <name type="synonym">Sea slug</name>
    <dbReference type="NCBI Taxonomy" id="188477"/>
    <lineage>
        <taxon>Eukaryota</taxon>
        <taxon>Metazoa</taxon>
        <taxon>Spiralia</taxon>
        <taxon>Lophotrochozoa</taxon>
        <taxon>Mollusca</taxon>
        <taxon>Gastropoda</taxon>
        <taxon>Heterobranchia</taxon>
        <taxon>Euthyneura</taxon>
        <taxon>Panpulmonata</taxon>
        <taxon>Sacoglossa</taxon>
        <taxon>Placobranchoidea</taxon>
        <taxon>Plakobranchidae</taxon>
        <taxon>Elysia</taxon>
    </lineage>
</organism>
<dbReference type="InterPro" id="IPR039859">
    <property type="entry name" value="PFA4/ZDH16/20/ERF2-like"/>
</dbReference>
<feature type="transmembrane region" description="Helical" evidence="7">
    <location>
        <begin position="133"/>
        <end position="153"/>
    </location>
</feature>
<keyword evidence="3 7" id="KW-0812">Transmembrane</keyword>
<comment type="caution">
    <text evidence="9">The sequence shown here is derived from an EMBL/GenBank/DDBJ whole genome shotgun (WGS) entry which is preliminary data.</text>
</comment>
<evidence type="ECO:0000256" key="4">
    <source>
        <dbReference type="ARBA" id="ARBA00022989"/>
    </source>
</evidence>
<keyword evidence="10" id="KW-1185">Reference proteome</keyword>
<evidence type="ECO:0000256" key="3">
    <source>
        <dbReference type="ARBA" id="ARBA00022692"/>
    </source>
</evidence>
<dbReference type="Proteomes" id="UP000271974">
    <property type="component" value="Unassembled WGS sequence"/>
</dbReference>
<evidence type="ECO:0000256" key="5">
    <source>
        <dbReference type="ARBA" id="ARBA00023136"/>
    </source>
</evidence>
<proteinExistence type="inferred from homology"/>
<comment type="catalytic activity">
    <reaction evidence="7">
        <text>L-cysteinyl-[protein] + hexadecanoyl-CoA = S-hexadecanoyl-L-cysteinyl-[protein] + CoA</text>
        <dbReference type="Rhea" id="RHEA:36683"/>
        <dbReference type="Rhea" id="RHEA-COMP:10131"/>
        <dbReference type="Rhea" id="RHEA-COMP:11032"/>
        <dbReference type="ChEBI" id="CHEBI:29950"/>
        <dbReference type="ChEBI" id="CHEBI:57287"/>
        <dbReference type="ChEBI" id="CHEBI:57379"/>
        <dbReference type="ChEBI" id="CHEBI:74151"/>
        <dbReference type="EC" id="2.3.1.225"/>
    </reaction>
</comment>
<gene>
    <name evidence="9" type="ORF">EGW08_015700</name>
</gene>
<evidence type="ECO:0000256" key="6">
    <source>
        <dbReference type="ARBA" id="ARBA00023315"/>
    </source>
</evidence>
<dbReference type="InterPro" id="IPR001594">
    <property type="entry name" value="Palmitoyltrfase_DHHC"/>
</dbReference>
<feature type="domain" description="Palmitoyltransferase DHHC" evidence="8">
    <location>
        <begin position="90"/>
        <end position="227"/>
    </location>
</feature>
<feature type="transmembrane region" description="Helical" evidence="7">
    <location>
        <begin position="12"/>
        <end position="34"/>
    </location>
</feature>
<evidence type="ECO:0000259" key="8">
    <source>
        <dbReference type="Pfam" id="PF01529"/>
    </source>
</evidence>
<keyword evidence="5 7" id="KW-0472">Membrane</keyword>
<dbReference type="OrthoDB" id="302728at2759"/>
<accession>A0A3S0ZDN6</accession>
<dbReference type="PANTHER" id="PTHR12246">
    <property type="entry name" value="PALMITOYLTRANSFERASE ZDHHC16"/>
    <property type="match status" value="1"/>
</dbReference>
<dbReference type="Pfam" id="PF01529">
    <property type="entry name" value="DHHC"/>
    <property type="match status" value="1"/>
</dbReference>
<keyword evidence="2 7" id="KW-0808">Transferase</keyword>
<evidence type="ECO:0000256" key="1">
    <source>
        <dbReference type="ARBA" id="ARBA00004141"/>
    </source>
</evidence>
<evidence type="ECO:0000313" key="9">
    <source>
        <dbReference type="EMBL" id="RUS76545.1"/>
    </source>
</evidence>
<dbReference type="STRING" id="188477.A0A3S0ZDN6"/>
<dbReference type="AlphaFoldDB" id="A0A3S0ZDN6"/>
<feature type="transmembrane region" description="Helical" evidence="7">
    <location>
        <begin position="46"/>
        <end position="67"/>
    </location>
</feature>
<comment type="similarity">
    <text evidence="7">Belongs to the DHHC palmitoyltransferase family.</text>
</comment>
<dbReference type="GO" id="GO:0016020">
    <property type="term" value="C:membrane"/>
    <property type="evidence" value="ECO:0007669"/>
    <property type="project" value="UniProtKB-SubCell"/>
</dbReference>
<protein>
    <recommendedName>
        <fullName evidence="7">Palmitoyltransferase</fullName>
        <ecNumber evidence="7">2.3.1.225</ecNumber>
    </recommendedName>
</protein>
<evidence type="ECO:0000313" key="10">
    <source>
        <dbReference type="Proteomes" id="UP000271974"/>
    </source>
</evidence>
<sequence length="279" mass="32224">MVVHLPQNNKEFLYFTFFWLGGVFTLIYECYFILWSYHSKWNSTVVILNAMAFYLAFIIYSCMYKMISTDIAFKPQADNSGVKRFPLEGWKYCEICQNDAPPRSHHCKICNECILKRDHHCWFSGYCVGFHNHRYFICLVLHASVAGLIANVYNWEYVMAVKGGFTWTTLPSLLGPHVGLVFGYYTTQEFIITVITSVGFMFTLLFVSLLVLHIRQMVQGQVQFEMKKGITLYSMGFNNSVVEIFGSAGLWALLCPFVKSTLPGDGTWFLLRDEEKKIL</sequence>